<feature type="transmembrane region" description="Helical" evidence="7">
    <location>
        <begin position="46"/>
        <end position="68"/>
    </location>
</feature>
<evidence type="ECO:0000256" key="4">
    <source>
        <dbReference type="ARBA" id="ARBA00022692"/>
    </source>
</evidence>
<evidence type="ECO:0000256" key="1">
    <source>
        <dbReference type="ARBA" id="ARBA00007150"/>
    </source>
</evidence>
<protein>
    <recommendedName>
        <fullName evidence="7">Phosphatidylglycerol--prolipoprotein diacylglyceryl transferase</fullName>
        <ecNumber evidence="7">2.5.1.145</ecNumber>
    </recommendedName>
</protein>
<keyword evidence="5 7" id="KW-1133">Transmembrane helix</keyword>
<comment type="pathway">
    <text evidence="7">Protein modification; lipoprotein biosynthesis (diacylglyceryl transfer).</text>
</comment>
<keyword evidence="6 7" id="KW-0472">Membrane</keyword>
<evidence type="ECO:0000313" key="9">
    <source>
        <dbReference type="Proteomes" id="UP000005850"/>
    </source>
</evidence>
<evidence type="ECO:0000256" key="5">
    <source>
        <dbReference type="ARBA" id="ARBA00022989"/>
    </source>
</evidence>
<dbReference type="GO" id="GO:0042158">
    <property type="term" value="P:lipoprotein biosynthetic process"/>
    <property type="evidence" value="ECO:0007669"/>
    <property type="project" value="UniProtKB-UniRule"/>
</dbReference>
<dbReference type="AlphaFoldDB" id="A0A075RE74"/>
<dbReference type="Proteomes" id="UP000005850">
    <property type="component" value="Chromosome"/>
</dbReference>
<comment type="subcellular location">
    <subcellularLocation>
        <location evidence="7">Cell membrane</location>
        <topology evidence="7">Multi-pass membrane protein</topology>
    </subcellularLocation>
</comment>
<reference evidence="8 9" key="1">
    <citation type="journal article" date="2011" name="J. Bacteriol.">
        <title>Genome sequence of Brevibacillus laterosporus LMG 15441, a pathogen of invertebrates.</title>
        <authorList>
            <person name="Djukic M."/>
            <person name="Poehlein A."/>
            <person name="Thurmer A."/>
            <person name="Daniel R."/>
        </authorList>
    </citation>
    <scope>NUCLEOTIDE SEQUENCE [LARGE SCALE GENOMIC DNA]</scope>
    <source>
        <strain evidence="8 9">LMG 15441</strain>
    </source>
</reference>
<dbReference type="Pfam" id="PF01790">
    <property type="entry name" value="LGT"/>
    <property type="match status" value="1"/>
</dbReference>
<dbReference type="STRING" id="1042163.BRLA_c033630"/>
<keyword evidence="9" id="KW-1185">Reference proteome</keyword>
<evidence type="ECO:0000313" key="8">
    <source>
        <dbReference type="EMBL" id="AIG27675.1"/>
    </source>
</evidence>
<proteinExistence type="inferred from homology"/>
<dbReference type="EC" id="2.5.1.145" evidence="7"/>
<dbReference type="RefSeq" id="WP_003336844.1">
    <property type="nucleotide sequence ID" value="NZ_CP007806.1"/>
</dbReference>
<keyword evidence="2 7" id="KW-1003">Cell membrane</keyword>
<dbReference type="EMBL" id="CP007806">
    <property type="protein sequence ID" value="AIG27675.1"/>
    <property type="molecule type" value="Genomic_DNA"/>
</dbReference>
<evidence type="ECO:0000256" key="6">
    <source>
        <dbReference type="ARBA" id="ARBA00023136"/>
    </source>
</evidence>
<name>A0A075RE74_BRELA</name>
<dbReference type="InterPro" id="IPR001640">
    <property type="entry name" value="Lgt"/>
</dbReference>
<dbReference type="HOGENOM" id="CLU_013386_1_2_9"/>
<feature type="transmembrane region" description="Helical" evidence="7">
    <location>
        <begin position="14"/>
        <end position="34"/>
    </location>
</feature>
<dbReference type="HAMAP" id="MF_01147">
    <property type="entry name" value="Lgt"/>
    <property type="match status" value="1"/>
</dbReference>
<comment type="function">
    <text evidence="7">Catalyzes the transfer of the diacylglyceryl group from phosphatidylglycerol to the sulfhydryl group of the N-terminal cysteine of a prolipoprotein, the first step in the formation of mature lipoproteins.</text>
</comment>
<dbReference type="GO" id="GO:0005886">
    <property type="term" value="C:plasma membrane"/>
    <property type="evidence" value="ECO:0007669"/>
    <property type="project" value="UniProtKB-SubCell"/>
</dbReference>
<comment type="similarity">
    <text evidence="1 7">Belongs to the Lgt family.</text>
</comment>
<keyword evidence="3 7" id="KW-0808">Transferase</keyword>
<organism evidence="8 9">
    <name type="scientific">Brevibacillus laterosporus LMG 15441</name>
    <dbReference type="NCBI Taxonomy" id="1042163"/>
    <lineage>
        <taxon>Bacteria</taxon>
        <taxon>Bacillati</taxon>
        <taxon>Bacillota</taxon>
        <taxon>Bacilli</taxon>
        <taxon>Bacillales</taxon>
        <taxon>Paenibacillaceae</taxon>
        <taxon>Brevibacillus</taxon>
    </lineage>
</organism>
<dbReference type="KEGG" id="blr:BRLA_c033630"/>
<dbReference type="PANTHER" id="PTHR30589:SF0">
    <property type="entry name" value="PHOSPHATIDYLGLYCEROL--PROLIPOPROTEIN DIACYLGLYCERYL TRANSFERASE"/>
    <property type="match status" value="1"/>
</dbReference>
<dbReference type="PROSITE" id="PS01311">
    <property type="entry name" value="LGT"/>
    <property type="match status" value="1"/>
</dbReference>
<keyword evidence="4 7" id="KW-0812">Transmembrane</keyword>
<evidence type="ECO:0000256" key="3">
    <source>
        <dbReference type="ARBA" id="ARBA00022679"/>
    </source>
</evidence>
<dbReference type="NCBIfam" id="TIGR00544">
    <property type="entry name" value="lgt"/>
    <property type="match status" value="1"/>
</dbReference>
<feature type="transmembrane region" description="Helical" evidence="7">
    <location>
        <begin position="176"/>
        <end position="193"/>
    </location>
</feature>
<keyword evidence="8" id="KW-0328">Glycosyltransferase</keyword>
<evidence type="ECO:0000256" key="7">
    <source>
        <dbReference type="HAMAP-Rule" id="MF_01147"/>
    </source>
</evidence>
<gene>
    <name evidence="7" type="primary">lgt</name>
    <name evidence="8" type="ORF">BRLA_c033630</name>
</gene>
<dbReference type="UniPathway" id="UPA00664"/>
<accession>A0A075RE74</accession>
<feature type="transmembrane region" description="Helical" evidence="7">
    <location>
        <begin position="88"/>
        <end position="105"/>
    </location>
</feature>
<dbReference type="GO" id="GO:0008961">
    <property type="term" value="F:phosphatidylglycerol-prolipoprotein diacylglyceryl transferase activity"/>
    <property type="evidence" value="ECO:0007669"/>
    <property type="project" value="UniProtKB-UniRule"/>
</dbReference>
<feature type="binding site" evidence="7">
    <location>
        <position position="131"/>
    </location>
    <ligand>
        <name>a 1,2-diacyl-sn-glycero-3-phospho-(1'-sn-glycerol)</name>
        <dbReference type="ChEBI" id="CHEBI:64716"/>
    </ligand>
</feature>
<sequence length="264" mass="29960">MYDPIAFSIGSLDVHWYGLIMGTAFLVGTYLARYNAKRSGIDPDHILNMVVWIIPAAIVCARLYYVAFEWSTYKENLLDIFKVWNGGLAIHGGLIGGFIAGALYIKKYNLPFLTLADAMMPSVILGQAIGRWGNFMNQEAHGDVASAAFMSHFPAFIREQMFIQGQYYHPTFLYESLWNILVLALLLLMLYQFKKFDGQILGSYLILYSFGRFFIEGMRTDSLYLGPLRIAQVASLVLMVAGFIVLVYCYRRQKKIGSKQKDSM</sequence>
<dbReference type="eggNOG" id="COG0682">
    <property type="taxonomic scope" value="Bacteria"/>
</dbReference>
<feature type="transmembrane region" description="Helical" evidence="7">
    <location>
        <begin position="230"/>
        <end position="250"/>
    </location>
</feature>
<keyword evidence="8" id="KW-0449">Lipoprotein</keyword>
<evidence type="ECO:0000256" key="2">
    <source>
        <dbReference type="ARBA" id="ARBA00022475"/>
    </source>
</evidence>
<comment type="catalytic activity">
    <reaction evidence="7">
        <text>L-cysteinyl-[prolipoprotein] + a 1,2-diacyl-sn-glycero-3-phospho-(1'-sn-glycerol) = an S-1,2-diacyl-sn-glyceryl-L-cysteinyl-[prolipoprotein] + sn-glycerol 1-phosphate + H(+)</text>
        <dbReference type="Rhea" id="RHEA:56712"/>
        <dbReference type="Rhea" id="RHEA-COMP:14679"/>
        <dbReference type="Rhea" id="RHEA-COMP:14680"/>
        <dbReference type="ChEBI" id="CHEBI:15378"/>
        <dbReference type="ChEBI" id="CHEBI:29950"/>
        <dbReference type="ChEBI" id="CHEBI:57685"/>
        <dbReference type="ChEBI" id="CHEBI:64716"/>
        <dbReference type="ChEBI" id="CHEBI:140658"/>
        <dbReference type="EC" id="2.5.1.145"/>
    </reaction>
</comment>
<dbReference type="PANTHER" id="PTHR30589">
    <property type="entry name" value="PROLIPOPROTEIN DIACYLGLYCERYL TRANSFERASE"/>
    <property type="match status" value="1"/>
</dbReference>